<evidence type="ECO:0000256" key="8">
    <source>
        <dbReference type="ARBA" id="ARBA00060041"/>
    </source>
</evidence>
<evidence type="ECO:0000256" key="2">
    <source>
        <dbReference type="ARBA" id="ARBA00022475"/>
    </source>
</evidence>
<evidence type="ECO:0000256" key="7">
    <source>
        <dbReference type="ARBA" id="ARBA00023136"/>
    </source>
</evidence>
<feature type="transmembrane region" description="Helical" evidence="10">
    <location>
        <begin position="81"/>
        <end position="100"/>
    </location>
</feature>
<feature type="transmembrane region" description="Helical" evidence="10">
    <location>
        <begin position="120"/>
        <end position="139"/>
    </location>
</feature>
<protein>
    <submittedName>
        <fullName evidence="11">Lipid II flippase MurJ</fullName>
    </submittedName>
</protein>
<evidence type="ECO:0000256" key="5">
    <source>
        <dbReference type="ARBA" id="ARBA00022984"/>
    </source>
</evidence>
<feature type="transmembrane region" description="Helical" evidence="10">
    <location>
        <begin position="403"/>
        <end position="422"/>
    </location>
</feature>
<evidence type="ECO:0000256" key="4">
    <source>
        <dbReference type="ARBA" id="ARBA00022960"/>
    </source>
</evidence>
<keyword evidence="6 10" id="KW-1133">Transmembrane helix</keyword>
<sequence>MLLKAGALSLALLLASRVLGLLRESALAATFGASGLADVAVLMLTLPDWLVGVLASGALGYVLLPAWVGREPQQVAASQRRVAQILLAGAVLLGLLLMLLREPAIGWLAGGLPPAARPAAGQALVWSALALPAALLAALWTTRLQHERDFLGMYSSGIVVNLVLLAAIALAALGTGGMQAVGWLGWGLLAAMLLRLAWLRWRQGPVAAPVDAAPSASLPRLGLWLWAVLSAGLPLALPFAARSLASQSGEGALATFNYAWKLVELPLVLAIQLVASLAFPAIATALAGAPVGGAPASAGVAVRSAFALAFALACACAAGLVAGAPALAQLLFGWGRMEPEALVRIAQWARTGAWSLLPQAVIAVALTVLAAQGRMRTAVFAYALALAAFLAIGAAGVRDGGALMVALNCVLAAVAAATVVALGPQVRQWLPWGVLAAALAVLLGLTLAVRLLPVPASIVPGLALAVAAACAVLGASWLAGSGLRAAARDN</sequence>
<name>A0ABW0NI87_9BURK</name>
<proteinExistence type="inferred from homology"/>
<keyword evidence="12" id="KW-1185">Reference proteome</keyword>
<feature type="transmembrane region" description="Helical" evidence="10">
    <location>
        <begin position="221"/>
        <end position="245"/>
    </location>
</feature>
<dbReference type="Pfam" id="PF03023">
    <property type="entry name" value="MurJ"/>
    <property type="match status" value="1"/>
</dbReference>
<dbReference type="Proteomes" id="UP001596037">
    <property type="component" value="Unassembled WGS sequence"/>
</dbReference>
<evidence type="ECO:0000256" key="3">
    <source>
        <dbReference type="ARBA" id="ARBA00022692"/>
    </source>
</evidence>
<keyword evidence="4" id="KW-0133">Cell shape</keyword>
<comment type="caution">
    <text evidence="11">The sequence shown here is derived from an EMBL/GenBank/DDBJ whole genome shotgun (WGS) entry which is preliminary data.</text>
</comment>
<evidence type="ECO:0000256" key="10">
    <source>
        <dbReference type="SAM" id="Phobius"/>
    </source>
</evidence>
<accession>A0ABW0NI87</accession>
<evidence type="ECO:0000256" key="6">
    <source>
        <dbReference type="ARBA" id="ARBA00022989"/>
    </source>
</evidence>
<evidence type="ECO:0000256" key="9">
    <source>
        <dbReference type="ARBA" id="ARBA00061532"/>
    </source>
</evidence>
<comment type="similarity">
    <text evidence="9">Belongs to the MurJ/MviN family.</text>
</comment>
<evidence type="ECO:0000256" key="1">
    <source>
        <dbReference type="ARBA" id="ARBA00004651"/>
    </source>
</evidence>
<evidence type="ECO:0000313" key="11">
    <source>
        <dbReference type="EMBL" id="MFC5498797.1"/>
    </source>
</evidence>
<feature type="transmembrane region" description="Helical" evidence="10">
    <location>
        <begin position="429"/>
        <end position="452"/>
    </location>
</feature>
<feature type="transmembrane region" description="Helical" evidence="10">
    <location>
        <begin position="265"/>
        <end position="293"/>
    </location>
</feature>
<dbReference type="PANTHER" id="PTHR47019:SF1">
    <property type="entry name" value="LIPID II FLIPPASE MURJ"/>
    <property type="match status" value="1"/>
</dbReference>
<feature type="transmembrane region" description="Helical" evidence="10">
    <location>
        <begin position="352"/>
        <end position="371"/>
    </location>
</feature>
<comment type="function">
    <text evidence="8">Involved in peptidoglycan biosynthesis. Transports lipid-linked peptidoglycan precursors from the inner to the outer leaflet of the cytoplasmic membrane.</text>
</comment>
<gene>
    <name evidence="11" type="ORF">ACFPOE_14715</name>
</gene>
<dbReference type="InterPro" id="IPR004268">
    <property type="entry name" value="MurJ"/>
</dbReference>
<comment type="subcellular location">
    <subcellularLocation>
        <location evidence="1">Cell membrane</location>
        <topology evidence="1">Multi-pass membrane protein</topology>
    </subcellularLocation>
</comment>
<feature type="transmembrane region" description="Helical" evidence="10">
    <location>
        <begin position="151"/>
        <end position="174"/>
    </location>
</feature>
<dbReference type="PANTHER" id="PTHR47019">
    <property type="entry name" value="LIPID II FLIPPASE MURJ"/>
    <property type="match status" value="1"/>
</dbReference>
<feature type="transmembrane region" description="Helical" evidence="10">
    <location>
        <begin position="49"/>
        <end position="69"/>
    </location>
</feature>
<feature type="transmembrane region" description="Helical" evidence="10">
    <location>
        <begin position="458"/>
        <end position="480"/>
    </location>
</feature>
<organism evidence="11 12">
    <name type="scientific">Caenimonas terrae</name>
    <dbReference type="NCBI Taxonomy" id="696074"/>
    <lineage>
        <taxon>Bacteria</taxon>
        <taxon>Pseudomonadati</taxon>
        <taxon>Pseudomonadota</taxon>
        <taxon>Betaproteobacteria</taxon>
        <taxon>Burkholderiales</taxon>
        <taxon>Comamonadaceae</taxon>
        <taxon>Caenimonas</taxon>
    </lineage>
</organism>
<dbReference type="InterPro" id="IPR051050">
    <property type="entry name" value="Lipid_II_flippase_MurJ/MviN"/>
</dbReference>
<keyword evidence="5" id="KW-0573">Peptidoglycan synthesis</keyword>
<feature type="transmembrane region" description="Helical" evidence="10">
    <location>
        <begin position="180"/>
        <end position="201"/>
    </location>
</feature>
<dbReference type="EMBL" id="JBHSMF010000009">
    <property type="protein sequence ID" value="MFC5498797.1"/>
    <property type="molecule type" value="Genomic_DNA"/>
</dbReference>
<feature type="transmembrane region" description="Helical" evidence="10">
    <location>
        <begin position="378"/>
        <end position="397"/>
    </location>
</feature>
<feature type="transmembrane region" description="Helical" evidence="10">
    <location>
        <begin position="305"/>
        <end position="332"/>
    </location>
</feature>
<evidence type="ECO:0000313" key="12">
    <source>
        <dbReference type="Proteomes" id="UP001596037"/>
    </source>
</evidence>
<dbReference type="RefSeq" id="WP_376850875.1">
    <property type="nucleotide sequence ID" value="NZ_JBHSMF010000009.1"/>
</dbReference>
<reference evidence="12" key="1">
    <citation type="journal article" date="2019" name="Int. J. Syst. Evol. Microbiol.">
        <title>The Global Catalogue of Microorganisms (GCM) 10K type strain sequencing project: providing services to taxonomists for standard genome sequencing and annotation.</title>
        <authorList>
            <consortium name="The Broad Institute Genomics Platform"/>
            <consortium name="The Broad Institute Genome Sequencing Center for Infectious Disease"/>
            <person name="Wu L."/>
            <person name="Ma J."/>
        </authorList>
    </citation>
    <scope>NUCLEOTIDE SEQUENCE [LARGE SCALE GENOMIC DNA]</scope>
    <source>
        <strain evidence="12">CCUG 57401</strain>
    </source>
</reference>
<keyword evidence="2" id="KW-1003">Cell membrane</keyword>
<keyword evidence="7 10" id="KW-0472">Membrane</keyword>
<keyword evidence="3 10" id="KW-0812">Transmembrane</keyword>